<dbReference type="RefSeq" id="YP_010754832.1">
    <property type="nucleotide sequence ID" value="NC_073464.1"/>
</dbReference>
<dbReference type="GeneID" id="80019433"/>
<gene>
    <name evidence="2" type="primary">43</name>
    <name evidence="2" type="ORF">SEA_LILSPOTTY_43</name>
</gene>
<proteinExistence type="predicted"/>
<dbReference type="EMBL" id="MK977707">
    <property type="protein sequence ID" value="QDF19775.1"/>
    <property type="molecule type" value="Genomic_DNA"/>
</dbReference>
<reference evidence="2 3" key="1">
    <citation type="submission" date="2019-05" db="EMBL/GenBank/DDBJ databases">
        <authorList>
            <person name="Kim R."/>
            <person name="Haleblian K.L."/>
            <person name="Torres C.-L.T."/>
            <person name="Chong M.Y."/>
            <person name="Duong K."/>
            <person name="Lee C."/>
            <person name="Lai L.T."/>
            <person name="Ballew A.S."/>
            <person name="Ly A.M."/>
            <person name="Wu S."/>
            <person name="Ngo R.T."/>
            <person name="Freise A.C."/>
            <person name="Reddi K."/>
            <person name="Moberg-Parker J."/>
            <person name="Garlena R.A."/>
            <person name="Russell D.A."/>
            <person name="Pope W.H."/>
            <person name="Jacobs-Sera D."/>
            <person name="Hatfull G.F."/>
        </authorList>
    </citation>
    <scope>NUCLEOTIDE SEQUENCE [LARGE SCALE GENOMIC DNA]</scope>
</reference>
<dbReference type="GO" id="GO:0003677">
    <property type="term" value="F:DNA binding"/>
    <property type="evidence" value="ECO:0007669"/>
    <property type="project" value="InterPro"/>
</dbReference>
<name>A0A4Y6ENX5_9CAUD</name>
<dbReference type="Gene3D" id="1.10.260.40">
    <property type="entry name" value="lambda repressor-like DNA-binding domains"/>
    <property type="match status" value="1"/>
</dbReference>
<sequence>MAYVPNDIRVIKSAGGGCIRMFAKGDYCLPKFSGIVGPMTTNLDWERLGRFVRSARGARAQADIAANGGPSDETLSKIEQGRWRPTRSVQRTLEKLELGLGWAPGSANAVLAGGEPTRLHGDEPPAAAPSDPQPSSHVPEFLPAARATWEAVNELASSPEGDPLREWKGQRAVVTTADTLTDALLRLNAGPAAKSLIQEMGYSAHELMKDQIFAIRKNKEGDTDDMEAAAQPDAQAEGHQDQEVELAGDEEVVRLPSSAESPPQSRRSETAEAIHDRFRRATRARSRDGGENPPSLGK</sequence>
<feature type="compositionally biased region" description="Low complexity" evidence="1">
    <location>
        <begin position="124"/>
        <end position="136"/>
    </location>
</feature>
<evidence type="ECO:0000313" key="3">
    <source>
        <dbReference type="Proteomes" id="UP000318419"/>
    </source>
</evidence>
<organism evidence="2 3">
    <name type="scientific">Mycobacterium phage LilSpotty</name>
    <dbReference type="NCBI Taxonomy" id="2588512"/>
    <lineage>
        <taxon>Viruses</taxon>
        <taxon>Duplodnaviria</taxon>
        <taxon>Heunggongvirae</taxon>
        <taxon>Uroviricota</taxon>
        <taxon>Caudoviricetes</taxon>
        <taxon>Lilspottyvirus</taxon>
        <taxon>Lilspottyvirus lilspotty</taxon>
    </lineage>
</organism>
<accession>A0A4Y6ENX5</accession>
<protein>
    <submittedName>
        <fullName evidence="2">Immunity repressor</fullName>
    </submittedName>
</protein>
<feature type="region of interest" description="Disordered" evidence="1">
    <location>
        <begin position="113"/>
        <end position="139"/>
    </location>
</feature>
<evidence type="ECO:0000256" key="1">
    <source>
        <dbReference type="SAM" id="MobiDB-lite"/>
    </source>
</evidence>
<dbReference type="InterPro" id="IPR010982">
    <property type="entry name" value="Lambda_DNA-bd_dom_sf"/>
</dbReference>
<dbReference type="Proteomes" id="UP000318419">
    <property type="component" value="Genome"/>
</dbReference>
<keyword evidence="3" id="KW-1185">Reference proteome</keyword>
<feature type="region of interest" description="Disordered" evidence="1">
    <location>
        <begin position="248"/>
        <end position="298"/>
    </location>
</feature>
<dbReference type="KEGG" id="vg:80019433"/>
<feature type="compositionally biased region" description="Basic and acidic residues" evidence="1">
    <location>
        <begin position="266"/>
        <end position="276"/>
    </location>
</feature>
<evidence type="ECO:0000313" key="2">
    <source>
        <dbReference type="EMBL" id="QDF19775.1"/>
    </source>
</evidence>